<keyword evidence="2" id="KW-0479">Metal-binding</keyword>
<dbReference type="Proteomes" id="UP000716906">
    <property type="component" value="Unassembled WGS sequence"/>
</dbReference>
<dbReference type="Pfam" id="PF02906">
    <property type="entry name" value="Fe_hyd_lg_C"/>
    <property type="match status" value="1"/>
</dbReference>
<dbReference type="Pfam" id="PF13237">
    <property type="entry name" value="Fer4_10"/>
    <property type="match status" value="1"/>
</dbReference>
<name>A0ABS2E910_9FIRM</name>
<evidence type="ECO:0000256" key="1">
    <source>
        <dbReference type="ARBA" id="ARBA00022485"/>
    </source>
</evidence>
<dbReference type="PROSITE" id="PS00198">
    <property type="entry name" value="4FE4S_FER_1"/>
    <property type="match status" value="1"/>
</dbReference>
<dbReference type="InterPro" id="IPR004108">
    <property type="entry name" value="Fe_hydrogenase_lsu_C"/>
</dbReference>
<feature type="domain" description="PAS" evidence="5">
    <location>
        <begin position="412"/>
        <end position="482"/>
    </location>
</feature>
<dbReference type="Gene3D" id="3.40.950.10">
    <property type="entry name" value="Fe-only Hydrogenase (Larger Subunit), Chain L, domain 3"/>
    <property type="match status" value="1"/>
</dbReference>
<dbReference type="SUPFAM" id="SSF55785">
    <property type="entry name" value="PYP-like sensor domain (PAS domain)"/>
    <property type="match status" value="1"/>
</dbReference>
<reference evidence="8 9" key="1">
    <citation type="journal article" date="2021" name="Sci. Rep.">
        <title>The distribution of antibiotic resistance genes in chicken gut microbiota commensals.</title>
        <authorList>
            <person name="Juricova H."/>
            <person name="Matiasovicova J."/>
            <person name="Kubasova T."/>
            <person name="Cejkova D."/>
            <person name="Rychlik I."/>
        </authorList>
    </citation>
    <scope>NUCLEOTIDE SEQUENCE [LARGE SCALE GENOMIC DNA]</scope>
    <source>
        <strain evidence="8 9">An773</strain>
    </source>
</reference>
<dbReference type="PANTHER" id="PTHR11615">
    <property type="entry name" value="NITRATE, FORMATE, IRON DEHYDROGENASE"/>
    <property type="match status" value="1"/>
</dbReference>
<dbReference type="InterPro" id="IPR007202">
    <property type="entry name" value="4Fe-4S_dom"/>
</dbReference>
<protein>
    <submittedName>
        <fullName evidence="8">4Fe-4S binding protein</fullName>
    </submittedName>
</protein>
<evidence type="ECO:0000259" key="5">
    <source>
        <dbReference type="PROSITE" id="PS50112"/>
    </source>
</evidence>
<feature type="domain" description="4Fe-4S" evidence="7">
    <location>
        <begin position="359"/>
        <end position="421"/>
    </location>
</feature>
<evidence type="ECO:0000256" key="3">
    <source>
        <dbReference type="ARBA" id="ARBA00023004"/>
    </source>
</evidence>
<dbReference type="Gene3D" id="1.10.15.40">
    <property type="entry name" value="Electron transport complex subunit B, putative Fe-S cluster"/>
    <property type="match status" value="1"/>
</dbReference>
<dbReference type="SMART" id="SM00091">
    <property type="entry name" value="PAS"/>
    <property type="match status" value="1"/>
</dbReference>
<evidence type="ECO:0000313" key="9">
    <source>
        <dbReference type="Proteomes" id="UP000716906"/>
    </source>
</evidence>
<dbReference type="RefSeq" id="WP_205156009.1">
    <property type="nucleotide sequence ID" value="NZ_JACLYY010000007.1"/>
</dbReference>
<evidence type="ECO:0000259" key="6">
    <source>
        <dbReference type="PROSITE" id="PS51379"/>
    </source>
</evidence>
<keyword evidence="3" id="KW-0408">Iron</keyword>
<dbReference type="InterPro" id="IPR009016">
    <property type="entry name" value="Fe_hydrogenase"/>
</dbReference>
<keyword evidence="9" id="KW-1185">Reference proteome</keyword>
<evidence type="ECO:0000256" key="4">
    <source>
        <dbReference type="ARBA" id="ARBA00023014"/>
    </source>
</evidence>
<evidence type="ECO:0000256" key="2">
    <source>
        <dbReference type="ARBA" id="ARBA00022723"/>
    </source>
</evidence>
<dbReference type="InterPro" id="IPR000014">
    <property type="entry name" value="PAS"/>
</dbReference>
<dbReference type="InterPro" id="IPR035965">
    <property type="entry name" value="PAS-like_dom_sf"/>
</dbReference>
<dbReference type="SUPFAM" id="SSF53920">
    <property type="entry name" value="Fe-only hydrogenase"/>
    <property type="match status" value="1"/>
</dbReference>
<sequence>MRVIDFKDASCRHCYKCVRHCEVKAISVQNEQAHIMKDHCINCGHCLEVCPQNAKKFASDMDRVRGYLRQGMKVIISIAPSYLGVLDYERPGQVVSALKKLGFYAVRETAEGAALVTAEYQKLLRAGEMPNIITTCCPSVNDLIEKYYPELVPLMAPVVSPMIAHGRLIRQIYGEDVKVVFLGPCIAKKAEAEGDERVSGAVDAILTFEEVVKWWEMAGIRVSACEDEPLANPCPMVNQLYPVGGGIIHSVLAGPGAPLEGQGGYYKVAVDGLSACMELFEELKKGEIQGCFFEVNVCEGSCVKGPASDKWNRSAVRAKMDVERHAVKRGPAEETSGTNVDMHKTFMDCRVEDPAPTEEQMEDVLRAMGKYTKSDELNCGACGYPSCRAKATAVFQGKAEIGMCLPNAVAQAESMSNVVMDVTPSMILIVDSQMRIRECNKKALKILEVSREEALERYIFEFIESDDIDQVLDTREPIIRKKIRLEPAGLPVVESIIYIDRLESVLVTYQDVSREEKAKEQHYHLKMETVEMAQKVIDKQMMVAQEIAGLLGETTAETKVTLSKLRDSILFEEED</sequence>
<dbReference type="Pfam" id="PF04060">
    <property type="entry name" value="FeS"/>
    <property type="match status" value="1"/>
</dbReference>
<dbReference type="InterPro" id="IPR017900">
    <property type="entry name" value="4Fe4S_Fe_S_CS"/>
</dbReference>
<gene>
    <name evidence="8" type="ORF">H7U36_08440</name>
</gene>
<feature type="domain" description="4Fe-4S ferredoxin-type" evidence="6">
    <location>
        <begin position="31"/>
        <end position="60"/>
    </location>
</feature>
<dbReference type="EMBL" id="JACLYY010000007">
    <property type="protein sequence ID" value="MBM6738123.1"/>
    <property type="molecule type" value="Genomic_DNA"/>
</dbReference>
<evidence type="ECO:0000259" key="7">
    <source>
        <dbReference type="PROSITE" id="PS51656"/>
    </source>
</evidence>
<dbReference type="Gene3D" id="3.30.70.20">
    <property type="match status" value="1"/>
</dbReference>
<dbReference type="CDD" id="cd00130">
    <property type="entry name" value="PAS"/>
    <property type="match status" value="1"/>
</dbReference>
<proteinExistence type="predicted"/>
<organism evidence="8 9">
    <name type="scientific">Faecalicatena fissicatena</name>
    <dbReference type="NCBI Taxonomy" id="290055"/>
    <lineage>
        <taxon>Bacteria</taxon>
        <taxon>Bacillati</taxon>
        <taxon>Bacillota</taxon>
        <taxon>Clostridia</taxon>
        <taxon>Lachnospirales</taxon>
        <taxon>Lachnospiraceae</taxon>
        <taxon>Faecalicatena</taxon>
    </lineage>
</organism>
<dbReference type="PROSITE" id="PS51656">
    <property type="entry name" value="4FE4S"/>
    <property type="match status" value="1"/>
</dbReference>
<dbReference type="Gene3D" id="3.30.450.20">
    <property type="entry name" value="PAS domain"/>
    <property type="match status" value="1"/>
</dbReference>
<dbReference type="Pfam" id="PF00989">
    <property type="entry name" value="PAS"/>
    <property type="match status" value="1"/>
</dbReference>
<dbReference type="InterPro" id="IPR013767">
    <property type="entry name" value="PAS_fold"/>
</dbReference>
<dbReference type="PROSITE" id="PS51379">
    <property type="entry name" value="4FE4S_FER_2"/>
    <property type="match status" value="1"/>
</dbReference>
<evidence type="ECO:0000313" key="8">
    <source>
        <dbReference type="EMBL" id="MBM6738123.1"/>
    </source>
</evidence>
<dbReference type="InterPro" id="IPR017896">
    <property type="entry name" value="4Fe4S_Fe-S-bd"/>
</dbReference>
<dbReference type="InterPro" id="IPR050340">
    <property type="entry name" value="Cytosolic_Fe-S_CAF"/>
</dbReference>
<keyword evidence="1" id="KW-0004">4Fe-4S</keyword>
<dbReference type="PROSITE" id="PS50112">
    <property type="entry name" value="PAS"/>
    <property type="match status" value="1"/>
</dbReference>
<keyword evidence="4" id="KW-0411">Iron-sulfur</keyword>
<accession>A0ABS2E910</accession>
<dbReference type="SUPFAM" id="SSF54862">
    <property type="entry name" value="4Fe-4S ferredoxins"/>
    <property type="match status" value="1"/>
</dbReference>
<comment type="caution">
    <text evidence="8">The sequence shown here is derived from an EMBL/GenBank/DDBJ whole genome shotgun (WGS) entry which is preliminary data.</text>
</comment>